<keyword evidence="2" id="KW-1185">Reference proteome</keyword>
<proteinExistence type="predicted"/>
<accession>A0ACC1C4I2</accession>
<comment type="caution">
    <text evidence="1">The sequence shown here is derived from an EMBL/GenBank/DDBJ whole genome shotgun (WGS) entry which is preliminary data.</text>
</comment>
<reference evidence="2" key="1">
    <citation type="journal article" date="2023" name="G3 (Bethesda)">
        <title>Genome assembly and association tests identify interacting loci associated with vigor, precocity, and sex in interspecific pistachio rootstocks.</title>
        <authorList>
            <person name="Palmer W."/>
            <person name="Jacygrad E."/>
            <person name="Sagayaradj S."/>
            <person name="Cavanaugh K."/>
            <person name="Han R."/>
            <person name="Bertier L."/>
            <person name="Beede B."/>
            <person name="Kafkas S."/>
            <person name="Golino D."/>
            <person name="Preece J."/>
            <person name="Michelmore R."/>
        </authorList>
    </citation>
    <scope>NUCLEOTIDE SEQUENCE [LARGE SCALE GENOMIC DNA]</scope>
</reference>
<dbReference type="Proteomes" id="UP001164250">
    <property type="component" value="Chromosome 1"/>
</dbReference>
<evidence type="ECO:0000313" key="1">
    <source>
        <dbReference type="EMBL" id="KAJ0110710.1"/>
    </source>
</evidence>
<dbReference type="EMBL" id="CM047897">
    <property type="protein sequence ID" value="KAJ0110710.1"/>
    <property type="molecule type" value="Genomic_DNA"/>
</dbReference>
<sequence length="304" mass="33784">MFGGQSKGCPAGKVPIQRNKVDYEQTDLRSLSKLHLGLFGKNNIHPLTSTELGAHYATVQSTKSNPNYLYTGASTIIDLQNPEVKMLQISKAQMWLEDGPPAERNSIQVGWAVHPRIYGDNQTRVTAYWTADASKNTGCYNTMCPGFVQVHPIYHLGQRYPKISIRDGIQYITQPFVFKDKATGNWWLSFDNNVTIGYWPKEIFTHLDKGASFLQFGGWTYNSPDGLSPPMGSSLFPDNHYKRSCFFAQLKVMVGGGQLIDMQEADLDLFVDNTACYDVKTFGYQGGELGETFTFGGPGGNCGN</sequence>
<organism evidence="1 2">
    <name type="scientific">Pistacia atlantica</name>
    <dbReference type="NCBI Taxonomy" id="434234"/>
    <lineage>
        <taxon>Eukaryota</taxon>
        <taxon>Viridiplantae</taxon>
        <taxon>Streptophyta</taxon>
        <taxon>Embryophyta</taxon>
        <taxon>Tracheophyta</taxon>
        <taxon>Spermatophyta</taxon>
        <taxon>Magnoliopsida</taxon>
        <taxon>eudicotyledons</taxon>
        <taxon>Gunneridae</taxon>
        <taxon>Pentapetalae</taxon>
        <taxon>rosids</taxon>
        <taxon>malvids</taxon>
        <taxon>Sapindales</taxon>
        <taxon>Anacardiaceae</taxon>
        <taxon>Pistacia</taxon>
    </lineage>
</organism>
<name>A0ACC1C4I2_9ROSI</name>
<protein>
    <submittedName>
        <fullName evidence="1">Uncharacterized protein</fullName>
    </submittedName>
</protein>
<gene>
    <name evidence="1" type="ORF">Patl1_03491</name>
</gene>
<evidence type="ECO:0000313" key="2">
    <source>
        <dbReference type="Proteomes" id="UP001164250"/>
    </source>
</evidence>